<gene>
    <name evidence="1" type="ORF">CCMP2556_LOCUS7327</name>
</gene>
<dbReference type="EMBL" id="CAXAMN010003235">
    <property type="protein sequence ID" value="CAK9003526.1"/>
    <property type="molecule type" value="Genomic_DNA"/>
</dbReference>
<evidence type="ECO:0000313" key="1">
    <source>
        <dbReference type="EMBL" id="CAK9003526.1"/>
    </source>
</evidence>
<dbReference type="Proteomes" id="UP001642484">
    <property type="component" value="Unassembled WGS sequence"/>
</dbReference>
<reference evidence="1 2" key="1">
    <citation type="submission" date="2024-02" db="EMBL/GenBank/DDBJ databases">
        <authorList>
            <person name="Chen Y."/>
            <person name="Shah S."/>
            <person name="Dougan E. K."/>
            <person name="Thang M."/>
            <person name="Chan C."/>
        </authorList>
    </citation>
    <scope>NUCLEOTIDE SEQUENCE [LARGE SCALE GENOMIC DNA]</scope>
</reference>
<name>A0ABP0ILR1_9DINO</name>
<keyword evidence="2" id="KW-1185">Reference proteome</keyword>
<comment type="caution">
    <text evidence="1">The sequence shown here is derived from an EMBL/GenBank/DDBJ whole genome shotgun (WGS) entry which is preliminary data.</text>
</comment>
<protein>
    <submittedName>
        <fullName evidence="1">Uncharacterized protein</fullName>
    </submittedName>
</protein>
<sequence length="215" mass="23651">MAGAFEKAMVAGQKFLEGLRSLPSYKDAQQKQLRALLKQLGSVTDLTTGQSGKILSMLDEKLWDHEPRTASIEDRAALDWLTQADFVLPGGDLTRLAALMKDAESALPDRRTAETWENVRECIWMSSSCAPLEARLAPTRAATALALAEIPGVPHDGEEVRCAVSQRDGWQTLAMNPALHVAEMFAAADALMYLIPLERRAGLEELHDWLEIALL</sequence>
<feature type="non-terminal residue" evidence="1">
    <location>
        <position position="215"/>
    </location>
</feature>
<accession>A0ABP0ILR1</accession>
<proteinExistence type="predicted"/>
<evidence type="ECO:0000313" key="2">
    <source>
        <dbReference type="Proteomes" id="UP001642484"/>
    </source>
</evidence>
<organism evidence="1 2">
    <name type="scientific">Durusdinium trenchii</name>
    <dbReference type="NCBI Taxonomy" id="1381693"/>
    <lineage>
        <taxon>Eukaryota</taxon>
        <taxon>Sar</taxon>
        <taxon>Alveolata</taxon>
        <taxon>Dinophyceae</taxon>
        <taxon>Suessiales</taxon>
        <taxon>Symbiodiniaceae</taxon>
        <taxon>Durusdinium</taxon>
    </lineage>
</organism>